<evidence type="ECO:0000313" key="1">
    <source>
        <dbReference type="EMBL" id="KAK6803021.1"/>
    </source>
</evidence>
<protein>
    <submittedName>
        <fullName evidence="1">Uncharacterized protein</fullName>
    </submittedName>
</protein>
<evidence type="ECO:0000313" key="2">
    <source>
        <dbReference type="Proteomes" id="UP001371456"/>
    </source>
</evidence>
<reference evidence="1 2" key="1">
    <citation type="submission" date="2024-02" db="EMBL/GenBank/DDBJ databases">
        <title>de novo genome assembly of Solanum bulbocastanum strain 11H21.</title>
        <authorList>
            <person name="Hosaka A.J."/>
        </authorList>
    </citation>
    <scope>NUCLEOTIDE SEQUENCE [LARGE SCALE GENOMIC DNA]</scope>
    <source>
        <tissue evidence="1">Young leaves</tissue>
    </source>
</reference>
<dbReference type="AlphaFoldDB" id="A0AAN8UBL8"/>
<dbReference type="EMBL" id="JBANQN010000001">
    <property type="protein sequence ID" value="KAK6803021.1"/>
    <property type="molecule type" value="Genomic_DNA"/>
</dbReference>
<sequence length="103" mass="11872">MFLNSTLLLSHDLTLKLGQYTKRRFYYTTYRQSTQLTPRCQFEVTIQDDSSSTIVMISDKIGEELLSLIVAEIHDICCIKGRKILLATSHCHSLHKQLQKIAK</sequence>
<name>A0AAN8UBL8_SOLBU</name>
<dbReference type="Proteomes" id="UP001371456">
    <property type="component" value="Unassembled WGS sequence"/>
</dbReference>
<organism evidence="1 2">
    <name type="scientific">Solanum bulbocastanum</name>
    <name type="common">Wild potato</name>
    <dbReference type="NCBI Taxonomy" id="147425"/>
    <lineage>
        <taxon>Eukaryota</taxon>
        <taxon>Viridiplantae</taxon>
        <taxon>Streptophyta</taxon>
        <taxon>Embryophyta</taxon>
        <taxon>Tracheophyta</taxon>
        <taxon>Spermatophyta</taxon>
        <taxon>Magnoliopsida</taxon>
        <taxon>eudicotyledons</taxon>
        <taxon>Gunneridae</taxon>
        <taxon>Pentapetalae</taxon>
        <taxon>asterids</taxon>
        <taxon>lamiids</taxon>
        <taxon>Solanales</taxon>
        <taxon>Solanaceae</taxon>
        <taxon>Solanoideae</taxon>
        <taxon>Solaneae</taxon>
        <taxon>Solanum</taxon>
    </lineage>
</organism>
<accession>A0AAN8UBL8</accession>
<comment type="caution">
    <text evidence="1">The sequence shown here is derived from an EMBL/GenBank/DDBJ whole genome shotgun (WGS) entry which is preliminary data.</text>
</comment>
<keyword evidence="2" id="KW-1185">Reference proteome</keyword>
<gene>
    <name evidence="1" type="ORF">RDI58_000805</name>
</gene>
<proteinExistence type="predicted"/>